<evidence type="ECO:0000259" key="9">
    <source>
        <dbReference type="Pfam" id="PF16344"/>
    </source>
</evidence>
<evidence type="ECO:0000256" key="1">
    <source>
        <dbReference type="ARBA" id="ARBA00004571"/>
    </source>
</evidence>
<keyword evidence="11" id="KW-1185">Reference proteome</keyword>
<keyword evidence="6 7" id="KW-0998">Cell outer membrane</keyword>
<evidence type="ECO:0000313" key="11">
    <source>
        <dbReference type="Proteomes" id="UP000618754"/>
    </source>
</evidence>
<dbReference type="NCBIfam" id="TIGR04057">
    <property type="entry name" value="SusC_RagA_signa"/>
    <property type="match status" value="1"/>
</dbReference>
<dbReference type="InterPro" id="IPR023997">
    <property type="entry name" value="TonB-dep_OMP_SusC/RagA_CS"/>
</dbReference>
<keyword evidence="3 7" id="KW-1134">Transmembrane beta strand</keyword>
<dbReference type="SUPFAM" id="SSF49464">
    <property type="entry name" value="Carboxypeptidase regulatory domain-like"/>
    <property type="match status" value="1"/>
</dbReference>
<comment type="caution">
    <text evidence="10">The sequence shown here is derived from an EMBL/GenBank/DDBJ whole genome shotgun (WGS) entry which is preliminary data.</text>
</comment>
<keyword evidence="5 7" id="KW-0472">Membrane</keyword>
<sequence length="1168" mass="127424">MLKKLPSSRFFSKMLLRMLGAVFLVIYTSSYAQSSPNALYSFNWQDQPVEKVFKQIENATKVHFSYNPADVDFKRRINLKITNKQLNDVIDALASQINVKYKISGETVLIQALKGNANLVTFVLKGKVLDPDKLTLPGVTVINTKTDKSVVTNTAGEFAIDANAGDIITFKMLGFEPSSIIASEEVKFVNISLKLSSTELKTVVVTALGIKREQRALGYAFAEVDGNDLKKARETNVINSLAGKVAGLVITGGAGGPAGSSRVIIRGNTTITGNNQPLYVVDGVPIDNSNYGQVGGGKYSGGQDFGDAISAINPDDVDKISVLKGPSASALYGSRAGNGVILITTKKGGNRKELGIEFNSTSSFEKQLTTLDGNQYIYGQGSSEQLVIDAAQAKNTLFNNFGPRLDPNLQVIGFDGVYRPYALVKNNIQDFFRTGSTFTNTIALANSSEKGNFRLSLSDLRNNDIVPGSNMRRNTFNFNGSSKFGKNLTVEARVMYMNENVTNRPSLADDPGNIGNNFIGLANNVDQSYFKTGYKDAEGNYVEWGGGQYRLDPYWVINEMSNQTKKNRMIGGLQANYTFTSWLSLQGRASTDFTYFDYQKFSPRSTPGSLTGRLETTNQKIQTTEADMLLTAQKQVTASLNLSARLGASLSHSQAPGYTTSNIDQVATDIISSNGFSDRTVLQISPREMETRSLYGLFTAAYKSFLYVDATVRRDAVSTLAPNKNAYTYPSLSASFVFTDAFRIDKSILSFGKLRVSGAEVASSTEAYMLNQVYALNPQPFNGTPLGGIGTTVLPPDKEKFKPTRTRSFEVGADLKFFNDRIGLDLTYYTSKSRDQINVVNIPLSSGFQQSLLNAGVIGNKGIEVAINTRPIVSKDFSWDFNVNFARNINNVESLADGVPYLTLSDARWLGTSVVARPNTAYGAILGYGGQKDDQGRAILDPVTLAPLQTVDREVLGKGTWSWTGGLSSSFYYKNFGLSFVVDIKQGASLFSMTNLFNVIRGASLVTLPGRAEWIKSEEDRQSQGQSIEQWTAAGKVRGYVPQGVVQTGVDGSGKPIYAPNTKAVDPSVYWANYYSDGNGVATPFIYDASYIKMREITVSYTIPTAISSKWGIKNMAVALVSRNPFIIHKNVPNVDPDSNYNNGNGQGLEYGSLPSRKSWGFNLNVKF</sequence>
<comment type="subcellular location">
    <subcellularLocation>
        <location evidence="1 7">Cell outer membrane</location>
        <topology evidence="1 7">Multi-pass membrane protein</topology>
    </subcellularLocation>
</comment>
<dbReference type="Gene3D" id="2.170.130.10">
    <property type="entry name" value="TonB-dependent receptor, plug domain"/>
    <property type="match status" value="1"/>
</dbReference>
<dbReference type="EMBL" id="JACWMW010000001">
    <property type="protein sequence ID" value="MBD1384700.1"/>
    <property type="molecule type" value="Genomic_DNA"/>
</dbReference>
<dbReference type="InterPro" id="IPR023996">
    <property type="entry name" value="TonB-dep_OMP_SusC/RagA"/>
</dbReference>
<keyword evidence="4 7" id="KW-0812">Transmembrane</keyword>
<evidence type="ECO:0000256" key="2">
    <source>
        <dbReference type="ARBA" id="ARBA00022448"/>
    </source>
</evidence>
<accession>A0ABR7X282</accession>
<dbReference type="Gene3D" id="3.55.50.30">
    <property type="match status" value="1"/>
</dbReference>
<dbReference type="InterPro" id="IPR039426">
    <property type="entry name" value="TonB-dep_rcpt-like"/>
</dbReference>
<dbReference type="Pfam" id="PF16344">
    <property type="entry name" value="FecR_C"/>
    <property type="match status" value="1"/>
</dbReference>
<dbReference type="PROSITE" id="PS52016">
    <property type="entry name" value="TONB_DEPENDENT_REC_3"/>
    <property type="match status" value="1"/>
</dbReference>
<dbReference type="Proteomes" id="UP000618754">
    <property type="component" value="Unassembled WGS sequence"/>
</dbReference>
<evidence type="ECO:0000256" key="6">
    <source>
        <dbReference type="ARBA" id="ARBA00023237"/>
    </source>
</evidence>
<dbReference type="RefSeq" id="WP_191174557.1">
    <property type="nucleotide sequence ID" value="NZ_JACWMW010000001.1"/>
</dbReference>
<dbReference type="InterPro" id="IPR036942">
    <property type="entry name" value="Beta-barrel_TonB_sf"/>
</dbReference>
<dbReference type="Pfam" id="PF07715">
    <property type="entry name" value="Plug"/>
    <property type="match status" value="1"/>
</dbReference>
<evidence type="ECO:0000259" key="8">
    <source>
        <dbReference type="Pfam" id="PF07715"/>
    </source>
</evidence>
<evidence type="ECO:0000256" key="3">
    <source>
        <dbReference type="ARBA" id="ARBA00022452"/>
    </source>
</evidence>
<dbReference type="Gene3D" id="2.40.170.20">
    <property type="entry name" value="TonB-dependent receptor, beta-barrel domain"/>
    <property type="match status" value="1"/>
</dbReference>
<name>A0ABR7X282_9SPHI</name>
<feature type="domain" description="TonB-dependent receptor plug" evidence="8">
    <location>
        <begin position="220"/>
        <end position="340"/>
    </location>
</feature>
<dbReference type="Pfam" id="PF13715">
    <property type="entry name" value="CarbopepD_reg_2"/>
    <property type="match status" value="1"/>
</dbReference>
<evidence type="ECO:0000256" key="5">
    <source>
        <dbReference type="ARBA" id="ARBA00023136"/>
    </source>
</evidence>
<dbReference type="SUPFAM" id="SSF56935">
    <property type="entry name" value="Porins"/>
    <property type="match status" value="1"/>
</dbReference>
<comment type="similarity">
    <text evidence="7">Belongs to the TonB-dependent receptor family.</text>
</comment>
<evidence type="ECO:0000256" key="4">
    <source>
        <dbReference type="ARBA" id="ARBA00022692"/>
    </source>
</evidence>
<evidence type="ECO:0000313" key="10">
    <source>
        <dbReference type="EMBL" id="MBD1384700.1"/>
    </source>
</evidence>
<keyword evidence="2 7" id="KW-0813">Transport</keyword>
<gene>
    <name evidence="10" type="ORF">IDJ75_05370</name>
</gene>
<dbReference type="InterPro" id="IPR008969">
    <property type="entry name" value="CarboxyPept-like_regulatory"/>
</dbReference>
<dbReference type="InterPro" id="IPR012910">
    <property type="entry name" value="Plug_dom"/>
</dbReference>
<reference evidence="10 11" key="1">
    <citation type="submission" date="2020-09" db="EMBL/GenBank/DDBJ databases">
        <title>Novel species of Mucilaginibacter isolated from a glacier on the Tibetan Plateau.</title>
        <authorList>
            <person name="Liu Q."/>
            <person name="Xin Y.-H."/>
        </authorList>
    </citation>
    <scope>NUCLEOTIDE SEQUENCE [LARGE SCALE GENOMIC DNA]</scope>
    <source>
        <strain evidence="10 11">CGMCC 1.13878</strain>
    </source>
</reference>
<protein>
    <submittedName>
        <fullName evidence="10">SusC/RagA family TonB-linked outer membrane protein</fullName>
    </submittedName>
</protein>
<evidence type="ECO:0000256" key="7">
    <source>
        <dbReference type="PROSITE-ProRule" id="PRU01360"/>
    </source>
</evidence>
<dbReference type="InterPro" id="IPR032508">
    <property type="entry name" value="FecR_C"/>
</dbReference>
<organism evidence="10 11">
    <name type="scientific">Mucilaginibacter rigui</name>
    <dbReference type="NCBI Taxonomy" id="534635"/>
    <lineage>
        <taxon>Bacteria</taxon>
        <taxon>Pseudomonadati</taxon>
        <taxon>Bacteroidota</taxon>
        <taxon>Sphingobacteriia</taxon>
        <taxon>Sphingobacteriales</taxon>
        <taxon>Sphingobacteriaceae</taxon>
        <taxon>Mucilaginibacter</taxon>
    </lineage>
</organism>
<proteinExistence type="inferred from homology"/>
<dbReference type="InterPro" id="IPR037066">
    <property type="entry name" value="Plug_dom_sf"/>
</dbReference>
<feature type="domain" description="Protein FecR C-terminal" evidence="9">
    <location>
        <begin position="43"/>
        <end position="110"/>
    </location>
</feature>
<dbReference type="NCBIfam" id="TIGR04056">
    <property type="entry name" value="OMP_RagA_SusC"/>
    <property type="match status" value="1"/>
</dbReference>